<dbReference type="EMBL" id="JACEIK010013481">
    <property type="protein sequence ID" value="MCE3216532.1"/>
    <property type="molecule type" value="Genomic_DNA"/>
</dbReference>
<evidence type="ECO:0000256" key="1">
    <source>
        <dbReference type="SAM" id="MobiDB-lite"/>
    </source>
</evidence>
<accession>A0ABS8WZ14</accession>
<dbReference type="Proteomes" id="UP000823775">
    <property type="component" value="Unassembled WGS sequence"/>
</dbReference>
<evidence type="ECO:0000313" key="2">
    <source>
        <dbReference type="EMBL" id="MCE3216532.1"/>
    </source>
</evidence>
<feature type="region of interest" description="Disordered" evidence="1">
    <location>
        <begin position="161"/>
        <end position="200"/>
    </location>
</feature>
<comment type="caution">
    <text evidence="2">The sequence shown here is derived from an EMBL/GenBank/DDBJ whole genome shotgun (WGS) entry which is preliminary data.</text>
</comment>
<evidence type="ECO:0000313" key="3">
    <source>
        <dbReference type="Proteomes" id="UP000823775"/>
    </source>
</evidence>
<protein>
    <submittedName>
        <fullName evidence="2">Uncharacterized protein</fullName>
    </submittedName>
</protein>
<gene>
    <name evidence="2" type="ORF">HAX54_006790</name>
</gene>
<organism evidence="2 3">
    <name type="scientific">Datura stramonium</name>
    <name type="common">Jimsonweed</name>
    <name type="synonym">Common thornapple</name>
    <dbReference type="NCBI Taxonomy" id="4076"/>
    <lineage>
        <taxon>Eukaryota</taxon>
        <taxon>Viridiplantae</taxon>
        <taxon>Streptophyta</taxon>
        <taxon>Embryophyta</taxon>
        <taxon>Tracheophyta</taxon>
        <taxon>Spermatophyta</taxon>
        <taxon>Magnoliopsida</taxon>
        <taxon>eudicotyledons</taxon>
        <taxon>Gunneridae</taxon>
        <taxon>Pentapetalae</taxon>
        <taxon>asterids</taxon>
        <taxon>lamiids</taxon>
        <taxon>Solanales</taxon>
        <taxon>Solanaceae</taxon>
        <taxon>Solanoideae</taxon>
        <taxon>Datureae</taxon>
        <taxon>Datura</taxon>
    </lineage>
</organism>
<reference evidence="2 3" key="1">
    <citation type="journal article" date="2021" name="BMC Genomics">
        <title>Datura genome reveals duplications of psychoactive alkaloid biosynthetic genes and high mutation rate following tissue culture.</title>
        <authorList>
            <person name="Rajewski A."/>
            <person name="Carter-House D."/>
            <person name="Stajich J."/>
            <person name="Litt A."/>
        </authorList>
    </citation>
    <scope>NUCLEOTIDE SEQUENCE [LARGE SCALE GENOMIC DNA]</scope>
    <source>
        <strain evidence="2">AR-01</strain>
    </source>
</reference>
<name>A0ABS8WZ14_DATST</name>
<proteinExistence type="predicted"/>
<sequence>MPQSSHHEFAQANFTRVVRKVDRQDKHQKLFAEQLGPFVDRAITPALEIYKHFRTRMDDMEARVNDRLMDLTGPELARVEVELKKAQNDILKLQQERQHPEFLIVEFEELEDDAPFIDLLGKQPKETAKTDGGDSSSSAPRVEGHVIGDTIHLESTTHITLPPATEAAMSDPLSATTATEGIADGSGVIPPQTVVPDSRV</sequence>
<keyword evidence="3" id="KW-1185">Reference proteome</keyword>